<dbReference type="EMBL" id="BJYM01000016">
    <property type="protein sequence ID" value="GEN88797.1"/>
    <property type="molecule type" value="Genomic_DNA"/>
</dbReference>
<dbReference type="STRING" id="582851.GCA_900162665_01759"/>
<evidence type="ECO:0000313" key="2">
    <source>
        <dbReference type="Proteomes" id="UP000321558"/>
    </source>
</evidence>
<accession>A0A511ZMY0</accession>
<comment type="caution">
    <text evidence="1">The sequence shown here is derived from an EMBL/GenBank/DDBJ whole genome shotgun (WGS) entry which is preliminary data.</text>
</comment>
<evidence type="ECO:0000313" key="1">
    <source>
        <dbReference type="EMBL" id="GEN88797.1"/>
    </source>
</evidence>
<reference evidence="1 2" key="1">
    <citation type="submission" date="2019-07" db="EMBL/GenBank/DDBJ databases">
        <title>Whole genome shotgun sequence of Oceanobacillus sojae NBRC 105379.</title>
        <authorList>
            <person name="Hosoyama A."/>
            <person name="Uohara A."/>
            <person name="Ohji S."/>
            <person name="Ichikawa N."/>
        </authorList>
    </citation>
    <scope>NUCLEOTIDE SEQUENCE [LARGE SCALE GENOMIC DNA]</scope>
    <source>
        <strain evidence="1 2">NBRC 105379</strain>
    </source>
</reference>
<dbReference type="AlphaFoldDB" id="A0A511ZMY0"/>
<protein>
    <recommendedName>
        <fullName evidence="3">RDD family protein</fullName>
    </recommendedName>
</protein>
<keyword evidence="2" id="KW-1185">Reference proteome</keyword>
<dbReference type="RefSeq" id="WP_147211703.1">
    <property type="nucleotide sequence ID" value="NZ_BJYM01000016.1"/>
</dbReference>
<dbReference type="Proteomes" id="UP000321558">
    <property type="component" value="Unassembled WGS sequence"/>
</dbReference>
<evidence type="ECO:0008006" key="3">
    <source>
        <dbReference type="Google" id="ProtNLM"/>
    </source>
</evidence>
<sequence>MHDITKKRVKAYLIDLAVSTTVSLITESLLQKKFKSPAYYNLVHPTLIQWSLEYAQLKCEGRTLGYKQAGLKLESTNGEKLTSSQILKRMAYRDSIGAFSYFKNREKFEGPSGSQFPYERSAGVKVREV</sequence>
<gene>
    <name evidence="1" type="ORF">OSO01_35360</name>
</gene>
<dbReference type="OrthoDB" id="2354892at2"/>
<name>A0A511ZMY0_9BACI</name>
<proteinExistence type="predicted"/>
<organism evidence="1 2">
    <name type="scientific">Oceanobacillus sojae</name>
    <dbReference type="NCBI Taxonomy" id="582851"/>
    <lineage>
        <taxon>Bacteria</taxon>
        <taxon>Bacillati</taxon>
        <taxon>Bacillota</taxon>
        <taxon>Bacilli</taxon>
        <taxon>Bacillales</taxon>
        <taxon>Bacillaceae</taxon>
        <taxon>Oceanobacillus</taxon>
    </lineage>
</organism>